<comment type="caution">
    <text evidence="5">The sequence shown here is derived from an EMBL/GenBank/DDBJ whole genome shotgun (WGS) entry which is preliminary data.</text>
</comment>
<dbReference type="AlphaFoldDB" id="A0A0J8FWK4"/>
<dbReference type="EMBL" id="LFMW01000010">
    <property type="protein sequence ID" value="KMT54672.1"/>
    <property type="molecule type" value="Genomic_DNA"/>
</dbReference>
<evidence type="ECO:0000256" key="2">
    <source>
        <dbReference type="ARBA" id="ARBA00023125"/>
    </source>
</evidence>
<dbReference type="PANTHER" id="PTHR43280">
    <property type="entry name" value="ARAC-FAMILY TRANSCRIPTIONAL REGULATOR"/>
    <property type="match status" value="1"/>
</dbReference>
<dbReference type="InterPro" id="IPR009057">
    <property type="entry name" value="Homeodomain-like_sf"/>
</dbReference>
<feature type="domain" description="HTH araC/xylS-type" evidence="4">
    <location>
        <begin position="210"/>
        <end position="311"/>
    </location>
</feature>
<keyword evidence="6" id="KW-1185">Reference proteome</keyword>
<reference evidence="5 6" key="1">
    <citation type="submission" date="2015-06" db="EMBL/GenBank/DDBJ databases">
        <title>Draft genome sequence of an Antarctic Pseudomonas sp. strain KG01 with full potential for biotechnological applications.</title>
        <authorList>
            <person name="Pavlov M.S."/>
            <person name="Lira F."/>
            <person name="Martinez J.L."/>
            <person name="Marshall S.H."/>
        </authorList>
    </citation>
    <scope>NUCLEOTIDE SEQUENCE [LARGE SCALE GENOMIC DNA]</scope>
    <source>
        <strain evidence="5 6">KG01</strain>
    </source>
</reference>
<evidence type="ECO:0000313" key="5">
    <source>
        <dbReference type="EMBL" id="KMT54672.1"/>
    </source>
</evidence>
<dbReference type="GO" id="GO:0043565">
    <property type="term" value="F:sequence-specific DNA binding"/>
    <property type="evidence" value="ECO:0007669"/>
    <property type="project" value="InterPro"/>
</dbReference>
<dbReference type="RefSeq" id="WP_048725994.1">
    <property type="nucleotide sequence ID" value="NZ_JBJGXJ010000015.1"/>
</dbReference>
<gene>
    <name evidence="5" type="ORF">ACR52_16040</name>
</gene>
<dbReference type="PROSITE" id="PS01124">
    <property type="entry name" value="HTH_ARAC_FAMILY_2"/>
    <property type="match status" value="1"/>
</dbReference>
<accession>A0A0J8FWK4</accession>
<dbReference type="InterPro" id="IPR018060">
    <property type="entry name" value="HTH_AraC"/>
</dbReference>
<dbReference type="PRINTS" id="PR00032">
    <property type="entry name" value="HTHARAC"/>
</dbReference>
<dbReference type="Pfam" id="PF12833">
    <property type="entry name" value="HTH_18"/>
    <property type="match status" value="1"/>
</dbReference>
<dbReference type="PANTHER" id="PTHR43280:SF31">
    <property type="entry name" value="TRANSCRIPTIONAL REGULATORY PROTEIN"/>
    <property type="match status" value="1"/>
</dbReference>
<dbReference type="InterPro" id="IPR020449">
    <property type="entry name" value="Tscrpt_reg_AraC-type_HTH"/>
</dbReference>
<dbReference type="SMART" id="SM00342">
    <property type="entry name" value="HTH_ARAC"/>
    <property type="match status" value="1"/>
</dbReference>
<dbReference type="SUPFAM" id="SSF46689">
    <property type="entry name" value="Homeodomain-like"/>
    <property type="match status" value="1"/>
</dbReference>
<dbReference type="InterPro" id="IPR018062">
    <property type="entry name" value="HTH_AraC-typ_CS"/>
</dbReference>
<keyword evidence="3" id="KW-0804">Transcription</keyword>
<keyword evidence="1" id="KW-0805">Transcription regulation</keyword>
<dbReference type="PROSITE" id="PS00041">
    <property type="entry name" value="HTH_ARAC_FAMILY_1"/>
    <property type="match status" value="1"/>
</dbReference>
<dbReference type="InterPro" id="IPR035418">
    <property type="entry name" value="AraC-bd_2"/>
</dbReference>
<dbReference type="STRING" id="1674920.ACR52_16040"/>
<evidence type="ECO:0000256" key="3">
    <source>
        <dbReference type="ARBA" id="ARBA00023163"/>
    </source>
</evidence>
<proteinExistence type="predicted"/>
<evidence type="ECO:0000259" key="4">
    <source>
        <dbReference type="PROSITE" id="PS01124"/>
    </source>
</evidence>
<dbReference type="GO" id="GO:0003700">
    <property type="term" value="F:DNA-binding transcription factor activity"/>
    <property type="evidence" value="ECO:0007669"/>
    <property type="project" value="InterPro"/>
</dbReference>
<protein>
    <submittedName>
        <fullName evidence="5">Transcriptional regulator</fullName>
    </submittedName>
</protein>
<dbReference type="Pfam" id="PF14525">
    <property type="entry name" value="AraC_binding_2"/>
    <property type="match status" value="1"/>
</dbReference>
<dbReference type="NCBIfam" id="NF007243">
    <property type="entry name" value="PRK09685.1"/>
    <property type="match status" value="1"/>
</dbReference>
<dbReference type="GO" id="GO:0009893">
    <property type="term" value="P:positive regulation of metabolic process"/>
    <property type="evidence" value="ECO:0007669"/>
    <property type="project" value="UniProtKB-ARBA"/>
</dbReference>
<name>A0A0J8FWK4_9PSED</name>
<evidence type="ECO:0000313" key="6">
    <source>
        <dbReference type="Proteomes" id="UP000037551"/>
    </source>
</evidence>
<sequence>MSNHQAAWDELDQWTATMQSLCGRFETQLAFNRSLFIGEISTWSHGGLSLANMRTNAGNIVRYGDRADYENDEHCFLVSQRTGYSHITQGGVTIQLAPGDLMLMDSVGPCSIAPHGLIEHASLSLSRSEVQQQLKGVAPIFGKISSTKACGRMLHLLMDQACKGGDGTDSAAAEGEALQSAFILLLAPGFEQAEEKVNDAAVLGGVNLRSYVHKVIDDSLAQTNLTPACLAGRLKISVRHLYRLFEEEGDSVCRYIQRARLERSATDLVNPFLRSESITSIAYKWGFTDSAHFSRSFKKHFEQSPKDFRAQALVGALAGAA</sequence>
<dbReference type="OrthoDB" id="2547276at2"/>
<dbReference type="PATRIC" id="fig|1674920.3.peg.1131"/>
<evidence type="ECO:0000256" key="1">
    <source>
        <dbReference type="ARBA" id="ARBA00023015"/>
    </source>
</evidence>
<dbReference type="Gene3D" id="1.10.10.60">
    <property type="entry name" value="Homeodomain-like"/>
    <property type="match status" value="1"/>
</dbReference>
<dbReference type="Proteomes" id="UP000037551">
    <property type="component" value="Unassembled WGS sequence"/>
</dbReference>
<organism evidence="5 6">
    <name type="scientific">Pseudomonas fildesensis</name>
    <dbReference type="NCBI Taxonomy" id="1674920"/>
    <lineage>
        <taxon>Bacteria</taxon>
        <taxon>Pseudomonadati</taxon>
        <taxon>Pseudomonadota</taxon>
        <taxon>Gammaproteobacteria</taxon>
        <taxon>Pseudomonadales</taxon>
        <taxon>Pseudomonadaceae</taxon>
        <taxon>Pseudomonas</taxon>
    </lineage>
</organism>
<keyword evidence="2" id="KW-0238">DNA-binding</keyword>